<dbReference type="EMBL" id="CP002683">
    <property type="protein sequence ID" value="AEH46079.1"/>
    <property type="molecule type" value="Genomic_DNA"/>
</dbReference>
<dbReference type="OrthoDB" id="37450at2"/>
<dbReference type="eggNOG" id="COG1462">
    <property type="taxonomic scope" value="Bacteria"/>
</dbReference>
<accession>F8AE33</accession>
<keyword evidence="2 6" id="KW-0732">Signal</keyword>
<keyword evidence="3" id="KW-0472">Membrane</keyword>
<evidence type="ECO:0000256" key="3">
    <source>
        <dbReference type="ARBA" id="ARBA00023136"/>
    </source>
</evidence>
<name>F8AE33_THEID</name>
<dbReference type="PANTHER" id="PTHR41164">
    <property type="entry name" value="CURLI PRODUCTION ASSEMBLY/TRANSPORT COMPONENT CSGG"/>
    <property type="match status" value="1"/>
</dbReference>
<sequence length="476" mass="50760">MRGFNFLTALMALLGLLLTSCVSSGVKTQVDTTGPSAGEVLTYKGPKARIAVASFKCKAAKCSGQIGNGIADMLATALFRSGRFIVLERGEGLSAIKEELALGQSGYVRPGAAPQAGQMEGADILVVGAITAFEPDAGGFGAGGIVVPFKVPVIGGVKVGKKEAYIAVDLRLIDVRTGRVINATTVEGKASSWKIGGLGGGIFGDIGLGGGLEMYKNTPMEKAIRVMLNNAVEAIAKLVPENYYRWGQEGAVKPVPQAPAVSSSNIVGGQPANIVGGQPASGGIVGGAENFVPGKKVLFQEDFSEYNLGDIPTKIRIVEGQVEVASFSGKKWMRALAGGRVIAEKKIKLPANFAVEWEVYFSKPRSGFGHAMFLGPARNPFSKDVLHWASDWSYPRWSDKEIRTVKLQTGRVYHFAVQQKDGMIKIYVNGRRVYQEPLGIMGATMPNRDQVTFGIWGYNPAEGYECLITNIKITAY</sequence>
<evidence type="ECO:0000256" key="6">
    <source>
        <dbReference type="SAM" id="SignalP"/>
    </source>
</evidence>
<dbReference type="STRING" id="667014.Thein_2231"/>
<dbReference type="Gene3D" id="3.40.50.10610">
    <property type="entry name" value="ABC-type transport auxiliary lipoprotein component"/>
    <property type="match status" value="1"/>
</dbReference>
<dbReference type="Proteomes" id="UP000006793">
    <property type="component" value="Chromosome"/>
</dbReference>
<evidence type="ECO:0000256" key="1">
    <source>
        <dbReference type="ARBA" id="ARBA00022475"/>
    </source>
</evidence>
<evidence type="ECO:0000313" key="8">
    <source>
        <dbReference type="Proteomes" id="UP000006793"/>
    </source>
</evidence>
<keyword evidence="1" id="KW-1003">Cell membrane</keyword>
<dbReference type="AlphaFoldDB" id="F8AE33"/>
<dbReference type="SUPFAM" id="SSF49899">
    <property type="entry name" value="Concanavalin A-like lectins/glucanases"/>
    <property type="match status" value="1"/>
</dbReference>
<evidence type="ECO:0000256" key="4">
    <source>
        <dbReference type="ARBA" id="ARBA00023139"/>
    </source>
</evidence>
<feature type="signal peptide" evidence="6">
    <location>
        <begin position="1"/>
        <end position="24"/>
    </location>
</feature>
<protein>
    <submittedName>
        <fullName evidence="7">Curli production assembly/transport component CsgG</fullName>
    </submittedName>
</protein>
<keyword evidence="5" id="KW-0449">Lipoprotein</keyword>
<keyword evidence="8" id="KW-1185">Reference proteome</keyword>
<reference evidence="8" key="1">
    <citation type="submission" date="2011-04" db="EMBL/GenBank/DDBJ databases">
        <title>The complete genome of Thermodesulfatator indicus DSM 15286.</title>
        <authorList>
            <person name="Lucas S."/>
            <person name="Copeland A."/>
            <person name="Lapidus A."/>
            <person name="Bruce D."/>
            <person name="Goodwin L."/>
            <person name="Pitluck S."/>
            <person name="Peters L."/>
            <person name="Kyrpides N."/>
            <person name="Mavromatis K."/>
            <person name="Pagani I."/>
            <person name="Ivanova N."/>
            <person name="Saunders L."/>
            <person name="Detter J.C."/>
            <person name="Tapia R."/>
            <person name="Han C."/>
            <person name="Land M."/>
            <person name="Hauser L."/>
            <person name="Markowitz V."/>
            <person name="Cheng J.-F."/>
            <person name="Hugenholtz P."/>
            <person name="Woyke T."/>
            <person name="Wu D."/>
            <person name="Spring S."/>
            <person name="Schroeder M."/>
            <person name="Brambilla E."/>
            <person name="Klenk H.-P."/>
            <person name="Eisen J.A."/>
        </authorList>
    </citation>
    <scope>NUCLEOTIDE SEQUENCE [LARGE SCALE GENOMIC DNA]</scope>
    <source>
        <strain evidence="8">DSM 15286 / JCM 11887 / CIR29812</strain>
    </source>
</reference>
<dbReference type="HOGENOM" id="CLU_573551_0_0_0"/>
<dbReference type="InParanoid" id="F8AE33"/>
<dbReference type="PANTHER" id="PTHR41164:SF1">
    <property type="entry name" value="CURLI PRODUCTION ASSEMBLY_TRANSPORT COMPONENT CSGG"/>
    <property type="match status" value="1"/>
</dbReference>
<gene>
    <name evidence="7" type="ordered locus">Thein_2231</name>
</gene>
<dbReference type="KEGG" id="tid:Thein_2231"/>
<dbReference type="InterPro" id="IPR013320">
    <property type="entry name" value="ConA-like_dom_sf"/>
</dbReference>
<reference evidence="7 8" key="2">
    <citation type="journal article" date="2012" name="Stand. Genomic Sci.">
        <title>Complete genome sequence of the thermophilic sulfate-reducing ocean bacterium Thermodesulfatator indicus type strain (CIR29812(T)).</title>
        <authorList>
            <person name="Anderson I."/>
            <person name="Saunders E."/>
            <person name="Lapidus A."/>
            <person name="Nolan M."/>
            <person name="Lucas S."/>
            <person name="Tice H."/>
            <person name="Del Rio T.G."/>
            <person name="Cheng J.F."/>
            <person name="Han C."/>
            <person name="Tapia R."/>
            <person name="Goodwin L.A."/>
            <person name="Pitluck S."/>
            <person name="Liolios K."/>
            <person name="Mavromatis K."/>
            <person name="Pagani I."/>
            <person name="Ivanova N."/>
            <person name="Mikhailova N."/>
            <person name="Pati A."/>
            <person name="Chen A."/>
            <person name="Palaniappan K."/>
            <person name="Land M."/>
            <person name="Hauser L."/>
            <person name="Jeffries C.D."/>
            <person name="Chang Y.J."/>
            <person name="Brambilla E.M."/>
            <person name="Rohde M."/>
            <person name="Spring S."/>
            <person name="Goker M."/>
            <person name="Detter J.C."/>
            <person name="Woyke T."/>
            <person name="Bristow J."/>
            <person name="Eisen J.A."/>
            <person name="Markowitz V."/>
            <person name="Hugenholtz P."/>
            <person name="Kyrpides N.C."/>
            <person name="Klenk H.P."/>
        </authorList>
    </citation>
    <scope>NUCLEOTIDE SEQUENCE [LARGE SCALE GENOMIC DNA]</scope>
    <source>
        <strain evidence="8">DSM 15286 / JCM 11887 / CIR29812</strain>
    </source>
</reference>
<keyword evidence="4" id="KW-0564">Palmitate</keyword>
<dbReference type="Pfam" id="PF03783">
    <property type="entry name" value="CsgG"/>
    <property type="match status" value="1"/>
</dbReference>
<proteinExistence type="predicted"/>
<evidence type="ECO:0000256" key="2">
    <source>
        <dbReference type="ARBA" id="ARBA00022729"/>
    </source>
</evidence>
<feature type="chain" id="PRO_5003367323" evidence="6">
    <location>
        <begin position="25"/>
        <end position="476"/>
    </location>
</feature>
<organism evidence="7 8">
    <name type="scientific">Thermodesulfatator indicus (strain DSM 15286 / JCM 11887 / CIR29812)</name>
    <dbReference type="NCBI Taxonomy" id="667014"/>
    <lineage>
        <taxon>Bacteria</taxon>
        <taxon>Pseudomonadati</taxon>
        <taxon>Thermodesulfobacteriota</taxon>
        <taxon>Thermodesulfobacteria</taxon>
        <taxon>Thermodesulfobacteriales</taxon>
        <taxon>Thermodesulfatatoraceae</taxon>
        <taxon>Thermodesulfatator</taxon>
    </lineage>
</organism>
<dbReference type="GO" id="GO:0030288">
    <property type="term" value="C:outer membrane-bounded periplasmic space"/>
    <property type="evidence" value="ECO:0007669"/>
    <property type="project" value="InterPro"/>
</dbReference>
<dbReference type="PaxDb" id="667014-Thein_2231"/>
<evidence type="ECO:0000256" key="5">
    <source>
        <dbReference type="ARBA" id="ARBA00023288"/>
    </source>
</evidence>
<evidence type="ECO:0000313" key="7">
    <source>
        <dbReference type="EMBL" id="AEH46079.1"/>
    </source>
</evidence>
<dbReference type="InterPro" id="IPR005534">
    <property type="entry name" value="Curli_assmbl/transp-comp_CsgG"/>
</dbReference>
<dbReference type="PROSITE" id="PS51257">
    <property type="entry name" value="PROKAR_LIPOPROTEIN"/>
    <property type="match status" value="1"/>
</dbReference>